<keyword evidence="1" id="KW-0328">Glycosyltransferase</keyword>
<evidence type="ECO:0000256" key="1">
    <source>
        <dbReference type="ARBA" id="ARBA00022676"/>
    </source>
</evidence>
<dbReference type="CDD" id="cd06533">
    <property type="entry name" value="Glyco_transf_WecG_TagA"/>
    <property type="match status" value="1"/>
</dbReference>
<dbReference type="HOGENOM" id="CLU_063203_2_0_3"/>
<dbReference type="PANTHER" id="PTHR34136">
    <property type="match status" value="1"/>
</dbReference>
<dbReference type="eggNOG" id="COG1922">
    <property type="taxonomic scope" value="Bacteria"/>
</dbReference>
<sequence>MQSKASVLEQNTLVKELPRIDIIGSRVTAASFDVLNEVILDWAKQRLSKCICVANTHMLVEAHRRPSFGEIVQQADVVTPDGMPLVWMLRILGAKNQDRVAGLDLLQALCRKAEKEKVSVYFLGSMDLILQKMRTRLLVEYPDLVIADMEPLPFRPLTVEEDEALIQRVNASGAGLVMIALGCPKQECWMAAHKDQINAVMIGLGGAFPVYAGIHRRASGWVRHMGMEWFYRLIQEPKRLWKRYASSIPLFIYLAIKQLCYRFASLAFK</sequence>
<name>B0C8Q8_ACAM1</name>
<proteinExistence type="predicted"/>
<dbReference type="OrthoDB" id="9771846at2"/>
<dbReference type="PANTHER" id="PTHR34136:SF1">
    <property type="entry name" value="UDP-N-ACETYL-D-MANNOSAMINURONIC ACID TRANSFERASE"/>
    <property type="match status" value="1"/>
</dbReference>
<accession>B0C8Q8</accession>
<gene>
    <name evidence="3" type="ordered locus">AM1_6391</name>
</gene>
<reference evidence="3 4" key="1">
    <citation type="journal article" date="2008" name="Proc. Natl. Acad. Sci. U.S.A.">
        <title>Niche adaptation and genome expansion in the chlorophyll d-producing cyanobacterium Acaryochloris marina.</title>
        <authorList>
            <person name="Swingley W.D."/>
            <person name="Chen M."/>
            <person name="Cheung P.C."/>
            <person name="Conrad A.L."/>
            <person name="Dejesa L.C."/>
            <person name="Hao J."/>
            <person name="Honchak B.M."/>
            <person name="Karbach L.E."/>
            <person name="Kurdoglu A."/>
            <person name="Lahiri S."/>
            <person name="Mastrian S.D."/>
            <person name="Miyashita H."/>
            <person name="Page L."/>
            <person name="Ramakrishna P."/>
            <person name="Satoh S."/>
            <person name="Sattley W.M."/>
            <person name="Shimada Y."/>
            <person name="Taylor H.L."/>
            <person name="Tomo T."/>
            <person name="Tsuchiya T."/>
            <person name="Wang Z.T."/>
            <person name="Raymond J."/>
            <person name="Mimuro M."/>
            <person name="Blankenship R.E."/>
            <person name="Touchman J.W."/>
        </authorList>
    </citation>
    <scope>NUCLEOTIDE SEQUENCE [LARGE SCALE GENOMIC DNA]</scope>
    <source>
        <strain evidence="4">MBIC 11017</strain>
    </source>
</reference>
<dbReference type="AlphaFoldDB" id="B0C8Q8"/>
<protein>
    <submittedName>
        <fullName evidence="3">Glycosyl transferase WecB/TagA/CpsF</fullName>
    </submittedName>
</protein>
<dbReference type="Proteomes" id="UP000000268">
    <property type="component" value="Chromosome"/>
</dbReference>
<dbReference type="NCBIfam" id="TIGR00696">
    <property type="entry name" value="wecG_tagA_cpsF"/>
    <property type="match status" value="1"/>
</dbReference>
<dbReference type="STRING" id="329726.AM1_6391"/>
<dbReference type="RefSeq" id="WP_012166494.1">
    <property type="nucleotide sequence ID" value="NC_009925.1"/>
</dbReference>
<evidence type="ECO:0000313" key="3">
    <source>
        <dbReference type="EMBL" id="ABW31320.1"/>
    </source>
</evidence>
<evidence type="ECO:0000313" key="4">
    <source>
        <dbReference type="Proteomes" id="UP000000268"/>
    </source>
</evidence>
<dbReference type="KEGG" id="amr:AM1_6391"/>
<dbReference type="InterPro" id="IPR004629">
    <property type="entry name" value="WecG_TagA_CpsF"/>
</dbReference>
<evidence type="ECO:0000256" key="2">
    <source>
        <dbReference type="ARBA" id="ARBA00022679"/>
    </source>
</evidence>
<dbReference type="Pfam" id="PF03808">
    <property type="entry name" value="Glyco_tran_WecG"/>
    <property type="match status" value="1"/>
</dbReference>
<dbReference type="GO" id="GO:0016758">
    <property type="term" value="F:hexosyltransferase activity"/>
    <property type="evidence" value="ECO:0007669"/>
    <property type="project" value="TreeGrafter"/>
</dbReference>
<dbReference type="EMBL" id="CP000828">
    <property type="protein sequence ID" value="ABW31320.1"/>
    <property type="molecule type" value="Genomic_DNA"/>
</dbReference>
<keyword evidence="2 3" id="KW-0808">Transferase</keyword>
<dbReference type="CAZy" id="GT26">
    <property type="family name" value="Glycosyltransferase Family 26"/>
</dbReference>
<organism evidence="3 4">
    <name type="scientific">Acaryochloris marina (strain MBIC 11017)</name>
    <dbReference type="NCBI Taxonomy" id="329726"/>
    <lineage>
        <taxon>Bacteria</taxon>
        <taxon>Bacillati</taxon>
        <taxon>Cyanobacteriota</taxon>
        <taxon>Cyanophyceae</taxon>
        <taxon>Acaryochloridales</taxon>
        <taxon>Acaryochloridaceae</taxon>
        <taxon>Acaryochloris</taxon>
    </lineage>
</organism>
<keyword evidence="4" id="KW-1185">Reference proteome</keyword>